<dbReference type="PANTHER" id="PTHR43649">
    <property type="entry name" value="ARABINOSE-BINDING PROTEIN-RELATED"/>
    <property type="match status" value="1"/>
</dbReference>
<comment type="caution">
    <text evidence="4">The sequence shown here is derived from an EMBL/GenBank/DDBJ whole genome shotgun (WGS) entry which is preliminary data.</text>
</comment>
<dbReference type="InterPro" id="IPR006059">
    <property type="entry name" value="SBP"/>
</dbReference>
<proteinExistence type="inferred from homology"/>
<protein>
    <submittedName>
        <fullName evidence="4">ABC transporter substrate-binding protein</fullName>
    </submittedName>
</protein>
<sequence length="439" mass="46403">MSRYAVRSRVGRGRRQLAAAVVLALSAGLLTGCGDDSGVPVVTWYINPDNGGQSRLAERCAAAAGGTYRVDVQVLPNDASQQREQLVRRLAAKDSSIDVMSLDPPFVAEFANAGFLRPFDASDTAALTEDVLRGPLQTAYWKDQLVAAPFWANTQLLWYRKSVARAAGVDPAATGFTWDAMIRAAESQRKVIGVQANRYEGYMVWINALVASAGGEILGDVEAGKDATPEIAGPAGDDAARIIGDLARSPAAPPAMSTMGEEEARSAFQGPSGGFMVNWPYVYSAAKESVASGGIGQDVLDDIGWARYPRVAAGTPSKPPLGGINLTVGAFSEHPEQALDLVRCATSLPNTIAYMLDAGNPAARGAAYDDPGVRQAYPMASVIRQSINDAGPRPITPYYNDVSTSVQITWHPATGVTAPATPEESAAFMSDVLQGRRLL</sequence>
<evidence type="ECO:0000256" key="3">
    <source>
        <dbReference type="ARBA" id="ARBA00022729"/>
    </source>
</evidence>
<dbReference type="PROSITE" id="PS51257">
    <property type="entry name" value="PROKAR_LIPOPROTEIN"/>
    <property type="match status" value="1"/>
</dbReference>
<dbReference type="Proteomes" id="UP000053244">
    <property type="component" value="Unassembled WGS sequence"/>
</dbReference>
<keyword evidence="3" id="KW-0732">Signal</keyword>
<evidence type="ECO:0000256" key="1">
    <source>
        <dbReference type="ARBA" id="ARBA00008520"/>
    </source>
</evidence>
<dbReference type="PANTHER" id="PTHR43649:SF34">
    <property type="entry name" value="ABC TRANSPORTER PERIPLASMIC-BINDING PROTEIN YCJN-RELATED"/>
    <property type="match status" value="1"/>
</dbReference>
<dbReference type="OrthoDB" id="3495561at2"/>
<dbReference type="InterPro" id="IPR050490">
    <property type="entry name" value="Bact_solute-bd_prot1"/>
</dbReference>
<reference evidence="4 5" key="1">
    <citation type="submission" date="2015-10" db="EMBL/GenBank/DDBJ databases">
        <authorList>
            <person name="Gilbert D.G."/>
        </authorList>
    </citation>
    <scope>NUCLEOTIDE SEQUENCE [LARGE SCALE GENOMIC DNA]</scope>
    <source>
        <strain evidence="4 5">NRRL B-16712</strain>
    </source>
</reference>
<dbReference type="Gene3D" id="3.40.190.10">
    <property type="entry name" value="Periplasmic binding protein-like II"/>
    <property type="match status" value="2"/>
</dbReference>
<dbReference type="SUPFAM" id="SSF53850">
    <property type="entry name" value="Periplasmic binding protein-like II"/>
    <property type="match status" value="1"/>
</dbReference>
<organism evidence="4 5">
    <name type="scientific">Actinoplanes awajinensis subsp. mycoplanecinus</name>
    <dbReference type="NCBI Taxonomy" id="135947"/>
    <lineage>
        <taxon>Bacteria</taxon>
        <taxon>Bacillati</taxon>
        <taxon>Actinomycetota</taxon>
        <taxon>Actinomycetes</taxon>
        <taxon>Micromonosporales</taxon>
        <taxon>Micromonosporaceae</taxon>
        <taxon>Actinoplanes</taxon>
    </lineage>
</organism>
<dbReference type="EMBL" id="LLZH01000292">
    <property type="protein sequence ID" value="KUL28000.1"/>
    <property type="molecule type" value="Genomic_DNA"/>
</dbReference>
<evidence type="ECO:0000313" key="5">
    <source>
        <dbReference type="Proteomes" id="UP000053244"/>
    </source>
</evidence>
<keyword evidence="2" id="KW-0813">Transport</keyword>
<comment type="similarity">
    <text evidence="1">Belongs to the bacterial solute-binding protein 1 family.</text>
</comment>
<accession>A0A117MP29</accession>
<keyword evidence="5" id="KW-1185">Reference proteome</keyword>
<gene>
    <name evidence="4" type="ORF">ADL15_32860</name>
</gene>
<dbReference type="Pfam" id="PF01547">
    <property type="entry name" value="SBP_bac_1"/>
    <property type="match status" value="1"/>
</dbReference>
<evidence type="ECO:0000256" key="2">
    <source>
        <dbReference type="ARBA" id="ARBA00022448"/>
    </source>
</evidence>
<dbReference type="RefSeq" id="WP_067699293.1">
    <property type="nucleotide sequence ID" value="NZ_LLZH01000292.1"/>
</dbReference>
<dbReference type="AlphaFoldDB" id="A0A117MP29"/>
<evidence type="ECO:0000313" key="4">
    <source>
        <dbReference type="EMBL" id="KUL28000.1"/>
    </source>
</evidence>
<name>A0A117MP29_9ACTN</name>